<evidence type="ECO:0000313" key="5">
    <source>
        <dbReference type="Proteomes" id="UP000536909"/>
    </source>
</evidence>
<dbReference type="InterPro" id="IPR029903">
    <property type="entry name" value="RmlD-like-bd"/>
</dbReference>
<comment type="function">
    <text evidence="2">Catalyzes the reduction of dTDP-6-deoxy-L-lyxo-4-hexulose to yield dTDP-L-rhamnose.</text>
</comment>
<name>A0ABR6N0D9_9DEIO</name>
<dbReference type="EMBL" id="JACHFV010000015">
    <property type="protein sequence ID" value="MBB5296966.1"/>
    <property type="molecule type" value="Genomic_DNA"/>
</dbReference>
<evidence type="ECO:0000256" key="1">
    <source>
        <dbReference type="ARBA" id="ARBA00010944"/>
    </source>
</evidence>
<sequence>MRRLLTGGSGRLGRVLRGLLPDLLCPTSQELDVTDEGSVLRMVREVQPAVIVHAAAFTDVAAAERERARCWNVNVNGTRHVAQAAREVGAKLVHLSSDYVFDGQRGDYAEDDPPGIPTTYYGLTKLVAEEAARLSPAHLILRTSFRPSPFPHAAAFSDLYTGQDYLDVIAPEIALAVEHALEIRDPILHIVTERKSVFELARRRSPLVREGRRDETSLHLPADVSLKTARWASLKAEWSGR</sequence>
<dbReference type="Proteomes" id="UP000536909">
    <property type="component" value="Unassembled WGS sequence"/>
</dbReference>
<evidence type="ECO:0000256" key="2">
    <source>
        <dbReference type="RuleBase" id="RU364082"/>
    </source>
</evidence>
<keyword evidence="2 4" id="KW-0560">Oxidoreductase</keyword>
<dbReference type="PANTHER" id="PTHR10491:SF4">
    <property type="entry name" value="METHIONINE ADENOSYLTRANSFERASE 2 SUBUNIT BETA"/>
    <property type="match status" value="1"/>
</dbReference>
<organism evidence="4 5">
    <name type="scientific">Deinococcus metallilatus</name>
    <dbReference type="NCBI Taxonomy" id="1211322"/>
    <lineage>
        <taxon>Bacteria</taxon>
        <taxon>Thermotogati</taxon>
        <taxon>Deinococcota</taxon>
        <taxon>Deinococci</taxon>
        <taxon>Deinococcales</taxon>
        <taxon>Deinococcaceae</taxon>
        <taxon>Deinococcus</taxon>
    </lineage>
</organism>
<feature type="domain" description="RmlD-like substrate binding" evidence="3">
    <location>
        <begin position="1"/>
        <end position="144"/>
    </location>
</feature>
<gene>
    <name evidence="4" type="ORF">HNQ10_003826</name>
</gene>
<proteinExistence type="inferred from homology"/>
<comment type="pathway">
    <text evidence="2">Carbohydrate biosynthesis; dTDP-L-rhamnose biosynthesis.</text>
</comment>
<dbReference type="EC" id="1.1.1.133" evidence="2"/>
<keyword evidence="2" id="KW-0521">NADP</keyword>
<dbReference type="Gene3D" id="3.40.50.720">
    <property type="entry name" value="NAD(P)-binding Rossmann-like Domain"/>
    <property type="match status" value="1"/>
</dbReference>
<evidence type="ECO:0000313" key="4">
    <source>
        <dbReference type="EMBL" id="MBB5296966.1"/>
    </source>
</evidence>
<comment type="similarity">
    <text evidence="1 2">Belongs to the dTDP-4-dehydrorhamnose reductase family.</text>
</comment>
<dbReference type="InterPro" id="IPR005913">
    <property type="entry name" value="dTDP_dehydrorham_reduct"/>
</dbReference>
<reference evidence="4 5" key="1">
    <citation type="submission" date="2020-08" db="EMBL/GenBank/DDBJ databases">
        <title>Genomic Encyclopedia of Type Strains, Phase IV (KMG-IV): sequencing the most valuable type-strain genomes for metagenomic binning, comparative biology and taxonomic classification.</title>
        <authorList>
            <person name="Goeker M."/>
        </authorList>
    </citation>
    <scope>NUCLEOTIDE SEQUENCE [LARGE SCALE GENOMIC DNA]</scope>
    <source>
        <strain evidence="4 5">DSM 105434</strain>
    </source>
</reference>
<dbReference type="RefSeq" id="WP_146719730.1">
    <property type="nucleotide sequence ID" value="NZ_BSUI01000011.1"/>
</dbReference>
<dbReference type="GO" id="GO:0008831">
    <property type="term" value="F:dTDP-4-dehydrorhamnose reductase activity"/>
    <property type="evidence" value="ECO:0007669"/>
    <property type="project" value="UniProtKB-EC"/>
</dbReference>
<dbReference type="InterPro" id="IPR036291">
    <property type="entry name" value="NAD(P)-bd_dom_sf"/>
</dbReference>
<accession>A0ABR6N0D9</accession>
<evidence type="ECO:0000259" key="3">
    <source>
        <dbReference type="Pfam" id="PF04321"/>
    </source>
</evidence>
<keyword evidence="5" id="KW-1185">Reference proteome</keyword>
<comment type="caution">
    <text evidence="4">The sequence shown here is derived from an EMBL/GenBank/DDBJ whole genome shotgun (WGS) entry which is preliminary data.</text>
</comment>
<dbReference type="SUPFAM" id="SSF51735">
    <property type="entry name" value="NAD(P)-binding Rossmann-fold domains"/>
    <property type="match status" value="1"/>
</dbReference>
<protein>
    <recommendedName>
        <fullName evidence="2">dTDP-4-dehydrorhamnose reductase</fullName>
        <ecNumber evidence="2">1.1.1.133</ecNumber>
    </recommendedName>
</protein>
<dbReference type="Pfam" id="PF04321">
    <property type="entry name" value="RmlD_sub_bind"/>
    <property type="match status" value="1"/>
</dbReference>
<dbReference type="PANTHER" id="PTHR10491">
    <property type="entry name" value="DTDP-4-DEHYDRORHAMNOSE REDUCTASE"/>
    <property type="match status" value="1"/>
</dbReference>